<evidence type="ECO:0000313" key="2">
    <source>
        <dbReference type="EMBL" id="GIU67226.1"/>
    </source>
</evidence>
<keyword evidence="3" id="KW-1185">Reference proteome</keyword>
<organism evidence="2 3">
    <name type="scientific">Candidatus Phycosocius spiralis</name>
    <dbReference type="NCBI Taxonomy" id="2815099"/>
    <lineage>
        <taxon>Bacteria</taxon>
        <taxon>Pseudomonadati</taxon>
        <taxon>Pseudomonadota</taxon>
        <taxon>Alphaproteobacteria</taxon>
        <taxon>Caulobacterales</taxon>
        <taxon>Caulobacterales incertae sedis</taxon>
        <taxon>Candidatus Phycosocius</taxon>
    </lineage>
</organism>
<sequence length="82" mass="9036">MDKMCPSSEHLPSKEEFSLLITKSGPQAPPSSYERQGRIVLRVEALAQRAKKHFHTEVLGALPYVATITSTIVTSSPKDERG</sequence>
<comment type="caution">
    <text evidence="2">The sequence shown here is derived from an EMBL/GenBank/DDBJ whole genome shotgun (WGS) entry which is preliminary data.</text>
</comment>
<dbReference type="EMBL" id="BPFZ01000007">
    <property type="protein sequence ID" value="GIU67226.1"/>
    <property type="molecule type" value="Genomic_DNA"/>
</dbReference>
<gene>
    <name evidence="2" type="ORF">PsB1_1380</name>
</gene>
<accession>A0ABQ4PW05</accession>
<evidence type="ECO:0000313" key="3">
    <source>
        <dbReference type="Proteomes" id="UP001161064"/>
    </source>
</evidence>
<dbReference type="Proteomes" id="UP001161064">
    <property type="component" value="Unassembled WGS sequence"/>
</dbReference>
<reference evidence="2" key="2">
    <citation type="journal article" date="2023" name="ISME Commun">
        <title>Characterization of a bloom-associated alphaproteobacterial lineage, 'Candidatus Phycosocius': insights into freshwater algal-bacterial interactions.</title>
        <authorList>
            <person name="Tanabe Y."/>
            <person name="Yamaguchi H."/>
            <person name="Yoshida M."/>
            <person name="Kai A."/>
            <person name="Okazaki Y."/>
        </authorList>
    </citation>
    <scope>NUCLEOTIDE SEQUENCE</scope>
    <source>
        <strain evidence="2">BOTRYCO-1</strain>
    </source>
</reference>
<name>A0ABQ4PW05_9PROT</name>
<reference evidence="2" key="1">
    <citation type="submission" date="2021-05" db="EMBL/GenBank/DDBJ databases">
        <authorList>
            <person name="Tanabe Y."/>
        </authorList>
    </citation>
    <scope>NUCLEOTIDE SEQUENCE</scope>
    <source>
        <strain evidence="2">BOTRYCO-1</strain>
    </source>
</reference>
<proteinExistence type="predicted"/>
<evidence type="ECO:0000256" key="1">
    <source>
        <dbReference type="SAM" id="MobiDB-lite"/>
    </source>
</evidence>
<protein>
    <submittedName>
        <fullName evidence="2">Uncharacterized protein</fullName>
    </submittedName>
</protein>
<feature type="region of interest" description="Disordered" evidence="1">
    <location>
        <begin position="1"/>
        <end position="34"/>
    </location>
</feature>